<accession>A0ACA9YBB6</accession>
<reference evidence="1" key="1">
    <citation type="submission" date="2022-06" db="EMBL/GenBank/DDBJ databases">
        <authorList>
            <person name="Legras J.-L."/>
            <person name="Devillers H."/>
            <person name="Grondin C."/>
        </authorList>
    </citation>
    <scope>NUCLEOTIDE SEQUENCE</scope>
    <source>
        <strain evidence="1">CLIB 1444</strain>
    </source>
</reference>
<sequence length="342" mass="40790">MNLWYWVFIATVLASPGDRNKRFKRCVRECDRSNCRGLVTTWHFQPYDPYLSFLNWDCFQDCDYQCQQIITKERIQNNRKIVQFHGKWPFKRIFGIQEFFSTIFSLGNLYPHLKAFFKLKNHISSNSIINHHLYIIIFSNIVTCLAWTASTIFHIRDFLITERLDYFLAGATVLSGFYTVFCRLFKLYLPENSLKFYSFTFGCLSLYIGHVTRLIVDWSYTYNMQANIFIAILQNLGLYYLCYQLYYQYYTKPPMSNHSKYTGNLLLPSFFNQSSKLYCLYPLLLSTIIVLGMSLEIFDFPPIWDLIDAHSLWHLVTIIPVVFGWYDWLIWDIKENIVIKKD</sequence>
<evidence type="ECO:0000313" key="2">
    <source>
        <dbReference type="Proteomes" id="UP001152531"/>
    </source>
</evidence>
<name>A0ACA9YBB6_9ASCO</name>
<organism evidence="1 2">
    <name type="scientific">[Candida] jaroonii</name>
    <dbReference type="NCBI Taxonomy" id="467808"/>
    <lineage>
        <taxon>Eukaryota</taxon>
        <taxon>Fungi</taxon>
        <taxon>Dikarya</taxon>
        <taxon>Ascomycota</taxon>
        <taxon>Saccharomycotina</taxon>
        <taxon>Pichiomycetes</taxon>
        <taxon>Debaryomycetaceae</taxon>
        <taxon>Yamadazyma</taxon>
    </lineage>
</organism>
<protein>
    <submittedName>
        <fullName evidence="1">Protein Per1p</fullName>
    </submittedName>
</protein>
<gene>
    <name evidence="1" type="ORF">CLIB1444_08S00584</name>
</gene>
<keyword evidence="2" id="KW-1185">Reference proteome</keyword>
<proteinExistence type="predicted"/>
<dbReference type="Proteomes" id="UP001152531">
    <property type="component" value="Unassembled WGS sequence"/>
</dbReference>
<evidence type="ECO:0000313" key="1">
    <source>
        <dbReference type="EMBL" id="CAH6722044.1"/>
    </source>
</evidence>
<dbReference type="EMBL" id="CALSDN010000008">
    <property type="protein sequence ID" value="CAH6722044.1"/>
    <property type="molecule type" value="Genomic_DNA"/>
</dbReference>
<comment type="caution">
    <text evidence="1">The sequence shown here is derived from an EMBL/GenBank/DDBJ whole genome shotgun (WGS) entry which is preliminary data.</text>
</comment>